<dbReference type="PANTHER" id="PTHR41158">
    <property type="entry name" value="AGAP010294-PA"/>
    <property type="match status" value="1"/>
</dbReference>
<reference evidence="2 3" key="1">
    <citation type="submission" date="2024-05" db="EMBL/GenBank/DDBJ databases">
        <authorList>
            <person name="Wallberg A."/>
        </authorList>
    </citation>
    <scope>NUCLEOTIDE SEQUENCE [LARGE SCALE GENOMIC DNA]</scope>
</reference>
<keyword evidence="1" id="KW-0472">Membrane</keyword>
<keyword evidence="1" id="KW-1133">Transmembrane helix</keyword>
<evidence type="ECO:0000313" key="3">
    <source>
        <dbReference type="Proteomes" id="UP001497623"/>
    </source>
</evidence>
<accession>A0AAV2S9V5</accession>
<dbReference type="EMBL" id="CAXKWB010047543">
    <property type="protein sequence ID" value="CAL4165538.1"/>
    <property type="molecule type" value="Genomic_DNA"/>
</dbReference>
<proteinExistence type="predicted"/>
<evidence type="ECO:0000256" key="1">
    <source>
        <dbReference type="SAM" id="Phobius"/>
    </source>
</evidence>
<feature type="transmembrane region" description="Helical" evidence="1">
    <location>
        <begin position="30"/>
        <end position="52"/>
    </location>
</feature>
<dbReference type="PANTHER" id="PTHR41158:SF2">
    <property type="entry name" value="AGAP010294-PA"/>
    <property type="match status" value="1"/>
</dbReference>
<sequence length="222" mass="23929">MVDYGGYAAASDYGGYASESGYGLTCASGYVNASAVALLAFLFLLNIVQDVIQSITNPRRRRDVGEAPSSDVFQFISDGGVDALKEGLPQLMIPLMVELVEASEAPECLQRPLCRVNADLVMEYGVVGRVVASLFSNVMAKAFTGDHLRHFHLALDAAKLGREGGDCGAYPACTGAAHKYDQKLNENHEHDNMTEETQNTDILDGLGKDILSSHLKLDNKLD</sequence>
<dbReference type="AlphaFoldDB" id="A0AAV2S9V5"/>
<protein>
    <submittedName>
        <fullName evidence="2">Uncharacterized protein</fullName>
    </submittedName>
</protein>
<keyword evidence="3" id="KW-1185">Reference proteome</keyword>
<gene>
    <name evidence="2" type="ORF">MNOR_LOCUS33274</name>
</gene>
<keyword evidence="1" id="KW-0812">Transmembrane</keyword>
<dbReference type="Proteomes" id="UP001497623">
    <property type="component" value="Unassembled WGS sequence"/>
</dbReference>
<evidence type="ECO:0000313" key="2">
    <source>
        <dbReference type="EMBL" id="CAL4165538.1"/>
    </source>
</evidence>
<organism evidence="2 3">
    <name type="scientific">Meganyctiphanes norvegica</name>
    <name type="common">Northern krill</name>
    <name type="synonym">Thysanopoda norvegica</name>
    <dbReference type="NCBI Taxonomy" id="48144"/>
    <lineage>
        <taxon>Eukaryota</taxon>
        <taxon>Metazoa</taxon>
        <taxon>Ecdysozoa</taxon>
        <taxon>Arthropoda</taxon>
        <taxon>Crustacea</taxon>
        <taxon>Multicrustacea</taxon>
        <taxon>Malacostraca</taxon>
        <taxon>Eumalacostraca</taxon>
        <taxon>Eucarida</taxon>
        <taxon>Euphausiacea</taxon>
        <taxon>Euphausiidae</taxon>
        <taxon>Meganyctiphanes</taxon>
    </lineage>
</organism>
<comment type="caution">
    <text evidence="2">The sequence shown here is derived from an EMBL/GenBank/DDBJ whole genome shotgun (WGS) entry which is preliminary data.</text>
</comment>
<name>A0AAV2S9V5_MEGNR</name>